<reference evidence="4 5" key="1">
    <citation type="submission" date="2020-08" db="EMBL/GenBank/DDBJ databases">
        <title>Genome public.</title>
        <authorList>
            <person name="Liu C."/>
            <person name="Sun Q."/>
        </authorList>
    </citation>
    <scope>NUCLEOTIDE SEQUENCE [LARGE SCALE GENOMIC DNA]</scope>
    <source>
        <strain evidence="4 5">NSJ-26</strain>
    </source>
</reference>
<dbReference type="AlphaFoldDB" id="A0A926EY88"/>
<dbReference type="PANTHER" id="PTHR40763:SF5">
    <property type="entry name" value="MEMBRANE PROTEIN"/>
    <property type="match status" value="1"/>
</dbReference>
<dbReference type="InterPro" id="IPR054331">
    <property type="entry name" value="LiaF_TM"/>
</dbReference>
<feature type="domain" description="LiaF transmembrane" evidence="3">
    <location>
        <begin position="6"/>
        <end position="101"/>
    </location>
</feature>
<gene>
    <name evidence="4" type="ORF">H8689_01195</name>
</gene>
<evidence type="ECO:0000256" key="1">
    <source>
        <dbReference type="SAM" id="Phobius"/>
    </source>
</evidence>
<evidence type="ECO:0008006" key="6">
    <source>
        <dbReference type="Google" id="ProtNLM"/>
    </source>
</evidence>
<accession>A0A926EY88</accession>
<feature type="transmembrane region" description="Helical" evidence="1">
    <location>
        <begin position="56"/>
        <end position="73"/>
    </location>
</feature>
<dbReference type="EMBL" id="JACRTK010000001">
    <property type="protein sequence ID" value="MBC8589761.1"/>
    <property type="molecule type" value="Genomic_DNA"/>
</dbReference>
<feature type="transmembrane region" description="Helical" evidence="1">
    <location>
        <begin position="5"/>
        <end position="26"/>
    </location>
</feature>
<feature type="domain" description="Cell wall-active antibiotics response LiaF-like C-terminal" evidence="2">
    <location>
        <begin position="132"/>
        <end position="211"/>
    </location>
</feature>
<dbReference type="Proteomes" id="UP000601522">
    <property type="component" value="Unassembled WGS sequence"/>
</dbReference>
<organism evidence="4 5">
    <name type="scientific">Wansuia hejianensis</name>
    <dbReference type="NCBI Taxonomy" id="2763667"/>
    <lineage>
        <taxon>Bacteria</taxon>
        <taxon>Bacillati</taxon>
        <taxon>Bacillota</taxon>
        <taxon>Clostridia</taxon>
        <taxon>Lachnospirales</taxon>
        <taxon>Lachnospiraceae</taxon>
        <taxon>Wansuia</taxon>
    </lineage>
</organism>
<comment type="caution">
    <text evidence="4">The sequence shown here is derived from an EMBL/GenBank/DDBJ whole genome shotgun (WGS) entry which is preliminary data.</text>
</comment>
<keyword evidence="5" id="KW-1185">Reference proteome</keyword>
<protein>
    <recommendedName>
        <fullName evidence="6">Cell wall-active antibiotics response LiaF-like C-terminal domain-containing protein</fullName>
    </recommendedName>
</protein>
<proteinExistence type="predicted"/>
<feature type="transmembrane region" description="Helical" evidence="1">
    <location>
        <begin position="79"/>
        <end position="98"/>
    </location>
</feature>
<keyword evidence="1" id="KW-0472">Membrane</keyword>
<dbReference type="Pfam" id="PF09922">
    <property type="entry name" value="LiaF-like_C"/>
    <property type="match status" value="1"/>
</dbReference>
<evidence type="ECO:0000259" key="2">
    <source>
        <dbReference type="Pfam" id="PF09922"/>
    </source>
</evidence>
<dbReference type="RefSeq" id="WP_249322578.1">
    <property type="nucleotide sequence ID" value="NZ_JACRTK010000001.1"/>
</dbReference>
<evidence type="ECO:0000259" key="3">
    <source>
        <dbReference type="Pfam" id="PF22570"/>
    </source>
</evidence>
<dbReference type="PANTHER" id="PTHR40763">
    <property type="entry name" value="MEMBRANE PROTEIN-RELATED"/>
    <property type="match status" value="1"/>
</dbReference>
<sequence length="233" mass="25410">MGKRVLIGTMLLVIGVGFLLEQFAIITFSEAFNIYWPSILILIGLIGLFNKKSSKFGNMVLIVLGSLIQIDRLDLVNINVYKLFGPIILILLGLNIIFSKESIVVNTKSNHKGKKFSENVSMKDTINEFALMGGIGTNNRSQQFRGGTATAIMGGIEIDLKGAKLDNNGAVVEVITIMGGVEIHVPDNWRVEVTGTPIFGGWSNNTRHNTDLNSPLLKIRCTSIFGGMEVNQG</sequence>
<name>A0A926EY88_9FIRM</name>
<dbReference type="InterPro" id="IPR024425">
    <property type="entry name" value="LiaF-like_C"/>
</dbReference>
<evidence type="ECO:0000313" key="5">
    <source>
        <dbReference type="Proteomes" id="UP000601522"/>
    </source>
</evidence>
<keyword evidence="1" id="KW-0812">Transmembrane</keyword>
<evidence type="ECO:0000313" key="4">
    <source>
        <dbReference type="EMBL" id="MBC8589761.1"/>
    </source>
</evidence>
<dbReference type="Pfam" id="PF22570">
    <property type="entry name" value="LiaF-TM"/>
    <property type="match status" value="1"/>
</dbReference>
<feature type="transmembrane region" description="Helical" evidence="1">
    <location>
        <begin position="32"/>
        <end position="49"/>
    </location>
</feature>
<keyword evidence="1" id="KW-1133">Transmembrane helix</keyword>